<dbReference type="AlphaFoldDB" id="A0A1G4IM86"/>
<keyword evidence="3" id="KW-1185">Reference proteome</keyword>
<evidence type="ECO:0000313" key="2">
    <source>
        <dbReference type="EMBL" id="SCU77756.1"/>
    </source>
</evidence>
<evidence type="ECO:0000256" key="1">
    <source>
        <dbReference type="SAM" id="MobiDB-lite"/>
    </source>
</evidence>
<dbReference type="Proteomes" id="UP000190274">
    <property type="component" value="Chromosome A"/>
</dbReference>
<dbReference type="EMBL" id="LT598460">
    <property type="protein sequence ID" value="SCU77756.1"/>
    <property type="molecule type" value="Genomic_DNA"/>
</dbReference>
<dbReference type="InterPro" id="IPR035189">
    <property type="entry name" value="Std1/Mth1"/>
</dbReference>
<protein>
    <submittedName>
        <fullName evidence="2">LADA_0A02058g1_1</fullName>
    </submittedName>
</protein>
<feature type="compositionally biased region" description="Polar residues" evidence="1">
    <location>
        <begin position="357"/>
        <end position="372"/>
    </location>
</feature>
<dbReference type="OrthoDB" id="4081967at2759"/>
<proteinExistence type="predicted"/>
<gene>
    <name evidence="2" type="ORF">LADA_0A02058G</name>
</gene>
<dbReference type="Pfam" id="PF17235">
    <property type="entry name" value="STD1"/>
    <property type="match status" value="1"/>
</dbReference>
<organism evidence="2 3">
    <name type="scientific">Lachancea dasiensis</name>
    <dbReference type="NCBI Taxonomy" id="1072105"/>
    <lineage>
        <taxon>Eukaryota</taxon>
        <taxon>Fungi</taxon>
        <taxon>Dikarya</taxon>
        <taxon>Ascomycota</taxon>
        <taxon>Saccharomycotina</taxon>
        <taxon>Saccharomycetes</taxon>
        <taxon>Saccharomycetales</taxon>
        <taxon>Saccharomycetaceae</taxon>
        <taxon>Lachancea</taxon>
    </lineage>
</organism>
<evidence type="ECO:0000313" key="3">
    <source>
        <dbReference type="Proteomes" id="UP000190274"/>
    </source>
</evidence>
<feature type="region of interest" description="Disordered" evidence="1">
    <location>
        <begin position="56"/>
        <end position="81"/>
    </location>
</feature>
<accession>A0A1G4IM86</accession>
<sequence length="405" mass="45673">MFVLPPPPTSTKQALPGLLSKRKGPELAPVPEDHEFVNAPPEFASRARDEIHKRLLLGKKDGQSKGRQQWPVSRRGAPGDNYDTVSLATTSTSGSSLFSTSAATNSTGFTNASSAASFLDYMDKPRTISLQEALPKTFYDMYASDLLLESQNLLCNGRPNFTKRELLDWDLNDIRSLLIVEALRPEWGLQLPIVEFDTSSIAPAASSSDNSMLPQFRLQLLPLDSPDDFIARTLVKSDMYLEADLDYEFKLTSAKYTVAAARKRHEELVGYHEPIMNLSKPEWRNIIENYLLNIAVEAQCRFDFKRTCSQYKKWKHQQALVKKPDMPPPSTIPSRKREGSLLKRTLLRNTAMKPSSDEQSPVTKPETSSSGLKISLTREEKSMLWSQCQSQIYQRLGLDWTPDKI</sequence>
<reference evidence="2 3" key="1">
    <citation type="submission" date="2016-03" db="EMBL/GenBank/DDBJ databases">
        <authorList>
            <person name="Devillers H."/>
        </authorList>
    </citation>
    <scope>NUCLEOTIDE SEQUENCE [LARGE SCALE GENOMIC DNA]</scope>
    <source>
        <strain evidence="2">CBS 10888</strain>
    </source>
</reference>
<dbReference type="STRING" id="1266660.A0A1G4IM86"/>
<name>A0A1G4IM86_9SACH</name>
<feature type="region of interest" description="Disordered" evidence="1">
    <location>
        <begin position="346"/>
        <end position="373"/>
    </location>
</feature>
<feature type="region of interest" description="Disordered" evidence="1">
    <location>
        <begin position="1"/>
        <end position="37"/>
    </location>
</feature>